<evidence type="ECO:0000313" key="10">
    <source>
        <dbReference type="Proteomes" id="UP001230504"/>
    </source>
</evidence>
<dbReference type="PROSITE" id="PS51767">
    <property type="entry name" value="PEPTIDASE_A1"/>
    <property type="match status" value="1"/>
</dbReference>
<dbReference type="RefSeq" id="XP_060414317.1">
    <property type="nucleotide sequence ID" value="XM_060561107.1"/>
</dbReference>
<keyword evidence="4" id="KW-1015">Disulfide bond</keyword>
<feature type="region of interest" description="Disordered" evidence="6">
    <location>
        <begin position="419"/>
        <end position="449"/>
    </location>
</feature>
<evidence type="ECO:0000256" key="3">
    <source>
        <dbReference type="PIRSR" id="PIRSR601461-1"/>
    </source>
</evidence>
<name>A0AAD8V3I3_9PEZI</name>
<dbReference type="GeneID" id="85445347"/>
<dbReference type="InterPro" id="IPR001461">
    <property type="entry name" value="Aspartic_peptidase_A1"/>
</dbReference>
<feature type="disulfide bond" evidence="4">
    <location>
        <begin position="319"/>
        <end position="357"/>
    </location>
</feature>
<feature type="compositionally biased region" description="Low complexity" evidence="6">
    <location>
        <begin position="520"/>
        <end position="542"/>
    </location>
</feature>
<evidence type="ECO:0000256" key="1">
    <source>
        <dbReference type="ARBA" id="ARBA00007447"/>
    </source>
</evidence>
<comment type="caution">
    <text evidence="9">The sequence shown here is derived from an EMBL/GenBank/DDBJ whole genome shotgun (WGS) entry which is preliminary data.</text>
</comment>
<keyword evidence="2 5" id="KW-0064">Aspartyl protease</keyword>
<feature type="signal peptide" evidence="7">
    <location>
        <begin position="1"/>
        <end position="19"/>
    </location>
</feature>
<dbReference type="PANTHER" id="PTHR47966:SF65">
    <property type="entry name" value="ASPARTIC-TYPE ENDOPEPTIDASE"/>
    <property type="match status" value="1"/>
</dbReference>
<evidence type="ECO:0000256" key="7">
    <source>
        <dbReference type="SAM" id="SignalP"/>
    </source>
</evidence>
<dbReference type="PRINTS" id="PR00792">
    <property type="entry name" value="PEPSIN"/>
</dbReference>
<feature type="compositionally biased region" description="Low complexity" evidence="6">
    <location>
        <begin position="489"/>
        <end position="505"/>
    </location>
</feature>
<dbReference type="InterPro" id="IPR021109">
    <property type="entry name" value="Peptidase_aspartic_dom_sf"/>
</dbReference>
<gene>
    <name evidence="9" type="ORF">LY79DRAFT_590095</name>
</gene>
<keyword evidence="5" id="KW-0378">Hydrolase</keyword>
<feature type="region of interest" description="Disordered" evidence="6">
    <location>
        <begin position="107"/>
        <end position="127"/>
    </location>
</feature>
<keyword evidence="5 9" id="KW-0645">Protease</keyword>
<accession>A0AAD8V3I3</accession>
<evidence type="ECO:0000259" key="8">
    <source>
        <dbReference type="PROSITE" id="PS51767"/>
    </source>
</evidence>
<dbReference type="EMBL" id="JAHLJV010000028">
    <property type="protein sequence ID" value="KAK1590850.1"/>
    <property type="molecule type" value="Genomic_DNA"/>
</dbReference>
<organism evidence="9 10">
    <name type="scientific">Colletotrichum navitas</name>
    <dbReference type="NCBI Taxonomy" id="681940"/>
    <lineage>
        <taxon>Eukaryota</taxon>
        <taxon>Fungi</taxon>
        <taxon>Dikarya</taxon>
        <taxon>Ascomycota</taxon>
        <taxon>Pezizomycotina</taxon>
        <taxon>Sordariomycetes</taxon>
        <taxon>Hypocreomycetidae</taxon>
        <taxon>Glomerellales</taxon>
        <taxon>Glomerellaceae</taxon>
        <taxon>Colletotrichum</taxon>
        <taxon>Colletotrichum graminicola species complex</taxon>
    </lineage>
</organism>
<feature type="domain" description="Peptidase A1" evidence="8">
    <location>
        <begin position="63"/>
        <end position="392"/>
    </location>
</feature>
<evidence type="ECO:0000256" key="2">
    <source>
        <dbReference type="ARBA" id="ARBA00022750"/>
    </source>
</evidence>
<feature type="chain" id="PRO_5042029048" evidence="7">
    <location>
        <begin position="20"/>
        <end position="568"/>
    </location>
</feature>
<keyword evidence="10" id="KW-1185">Reference proteome</keyword>
<sequence length="568" mass="58615">MRTGGSTAVVGGIVSLVTALSLPSATEGKGYIAMPVKQSRLNLDHLTKRDAIEVVLKNQEFYYSTDVIIGTPGQQVTVLLDTGSSELWVNPDCATAPSAAQAKQCSAAGQYNPRNSRTPPSGPTGTRILNYGDPSAPNTQTSAEIAYYSDSITMGNGVLSNQTFGVVTKSNGIATGIMGLAPDLKAGFAVNQPYSLVLNSLAEQGIIGSRIFSLDLRHASSDSGALIYGGVDTGKFIGELLHVPMVNGTKGEPRLAVDLTGVGMNLSNSAKTYNLAPEDSNVMIDSGTTLTRLHPSLARPILSDLKATTNSDGYWTAACSLRNSGNDSYVTFTFGRKTIRVPLSDFILDLGPTDDQCYIGLVTTTDQQILGDSVMRAGYFVFDWDNQIVHMAQASTCGKEEIVAVGNGSDAVPSGVIGLCQGPTTPDGEETPPASAVSPPASPAPAIPIFAPTVDPTIVTKILDNSPAPAPTPIYVTLLSSCTVLTHCPQPSSPNTASPTSSYPAGGLSTGGSSKNTGVSPSSAAPTGASSSSTPSDSPSAASSLNEGRLLCLLLGGLMTLAAVFRDI</sequence>
<dbReference type="GO" id="GO:0004190">
    <property type="term" value="F:aspartic-type endopeptidase activity"/>
    <property type="evidence" value="ECO:0007669"/>
    <property type="project" value="UniProtKB-KW"/>
</dbReference>
<evidence type="ECO:0000313" key="9">
    <source>
        <dbReference type="EMBL" id="KAK1590850.1"/>
    </source>
</evidence>
<protein>
    <submittedName>
        <fullName evidence="9">Eukaryotic aspartyl protease</fullName>
    </submittedName>
</protein>
<dbReference type="SUPFAM" id="SSF50630">
    <property type="entry name" value="Acid proteases"/>
    <property type="match status" value="1"/>
</dbReference>
<dbReference type="AlphaFoldDB" id="A0AAD8V3I3"/>
<keyword evidence="7" id="KW-0732">Signal</keyword>
<dbReference type="InterPro" id="IPR033121">
    <property type="entry name" value="PEPTIDASE_A1"/>
</dbReference>
<feature type="active site" evidence="3">
    <location>
        <position position="81"/>
    </location>
</feature>
<reference evidence="9" key="1">
    <citation type="submission" date="2021-06" db="EMBL/GenBank/DDBJ databases">
        <title>Comparative genomics, transcriptomics and evolutionary studies reveal genomic signatures of adaptation to plant cell wall in hemibiotrophic fungi.</title>
        <authorList>
            <consortium name="DOE Joint Genome Institute"/>
            <person name="Baroncelli R."/>
            <person name="Diaz J.F."/>
            <person name="Benocci T."/>
            <person name="Peng M."/>
            <person name="Battaglia E."/>
            <person name="Haridas S."/>
            <person name="Andreopoulos W."/>
            <person name="Labutti K."/>
            <person name="Pangilinan J."/>
            <person name="Floch G.L."/>
            <person name="Makela M.R."/>
            <person name="Henrissat B."/>
            <person name="Grigoriev I.V."/>
            <person name="Crouch J.A."/>
            <person name="De Vries R.P."/>
            <person name="Sukno S.A."/>
            <person name="Thon M.R."/>
        </authorList>
    </citation>
    <scope>NUCLEOTIDE SEQUENCE</scope>
    <source>
        <strain evidence="9">CBS 125086</strain>
    </source>
</reference>
<feature type="compositionally biased region" description="Low complexity" evidence="6">
    <location>
        <begin position="422"/>
        <end position="439"/>
    </location>
</feature>
<dbReference type="Pfam" id="PF00026">
    <property type="entry name" value="Asp"/>
    <property type="match status" value="1"/>
</dbReference>
<comment type="similarity">
    <text evidence="1 5">Belongs to the peptidase A1 family.</text>
</comment>
<dbReference type="GO" id="GO:0006508">
    <property type="term" value="P:proteolysis"/>
    <property type="evidence" value="ECO:0007669"/>
    <property type="project" value="UniProtKB-KW"/>
</dbReference>
<dbReference type="PANTHER" id="PTHR47966">
    <property type="entry name" value="BETA-SITE APP-CLEAVING ENZYME, ISOFORM A-RELATED"/>
    <property type="match status" value="1"/>
</dbReference>
<feature type="region of interest" description="Disordered" evidence="6">
    <location>
        <begin position="489"/>
        <end position="542"/>
    </location>
</feature>
<dbReference type="PROSITE" id="PS00141">
    <property type="entry name" value="ASP_PROTEASE"/>
    <property type="match status" value="1"/>
</dbReference>
<dbReference type="InterPro" id="IPR001969">
    <property type="entry name" value="Aspartic_peptidase_AS"/>
</dbReference>
<evidence type="ECO:0000256" key="6">
    <source>
        <dbReference type="SAM" id="MobiDB-lite"/>
    </source>
</evidence>
<feature type="compositionally biased region" description="Polar residues" evidence="6">
    <location>
        <begin position="107"/>
        <end position="119"/>
    </location>
</feature>
<proteinExistence type="inferred from homology"/>
<evidence type="ECO:0000256" key="4">
    <source>
        <dbReference type="PIRSR" id="PIRSR601461-2"/>
    </source>
</evidence>
<dbReference type="Proteomes" id="UP001230504">
    <property type="component" value="Unassembled WGS sequence"/>
</dbReference>
<evidence type="ECO:0000256" key="5">
    <source>
        <dbReference type="RuleBase" id="RU000454"/>
    </source>
</evidence>
<dbReference type="Gene3D" id="2.40.70.10">
    <property type="entry name" value="Acid Proteases"/>
    <property type="match status" value="2"/>
</dbReference>
<feature type="active site" evidence="3">
    <location>
        <position position="285"/>
    </location>
</feature>